<dbReference type="AlphaFoldDB" id="B9TEU4"/>
<accession>B9TEU4</accession>
<proteinExistence type="predicted"/>
<protein>
    <submittedName>
        <fullName evidence="1">Uncharacterized protein</fullName>
    </submittedName>
</protein>
<name>B9TEU4_RICCO</name>
<dbReference type="InParanoid" id="B9TEU4"/>
<evidence type="ECO:0000313" key="1">
    <source>
        <dbReference type="EMBL" id="EEF25619.1"/>
    </source>
</evidence>
<evidence type="ECO:0000313" key="2">
    <source>
        <dbReference type="Proteomes" id="UP000008311"/>
    </source>
</evidence>
<keyword evidence="2" id="KW-1185">Reference proteome</keyword>
<dbReference type="EMBL" id="EQ979291">
    <property type="protein sequence ID" value="EEF25619.1"/>
    <property type="molecule type" value="Genomic_DNA"/>
</dbReference>
<gene>
    <name evidence="1" type="ORF">RCOM_1927210</name>
</gene>
<dbReference type="Proteomes" id="UP000008311">
    <property type="component" value="Unassembled WGS sequence"/>
</dbReference>
<organism evidence="1 2">
    <name type="scientific">Ricinus communis</name>
    <name type="common">Castor bean</name>
    <dbReference type="NCBI Taxonomy" id="3988"/>
    <lineage>
        <taxon>Eukaryota</taxon>
        <taxon>Viridiplantae</taxon>
        <taxon>Streptophyta</taxon>
        <taxon>Embryophyta</taxon>
        <taxon>Tracheophyta</taxon>
        <taxon>Spermatophyta</taxon>
        <taxon>Magnoliopsida</taxon>
        <taxon>eudicotyledons</taxon>
        <taxon>Gunneridae</taxon>
        <taxon>Pentapetalae</taxon>
        <taxon>rosids</taxon>
        <taxon>fabids</taxon>
        <taxon>Malpighiales</taxon>
        <taxon>Euphorbiaceae</taxon>
        <taxon>Acalyphoideae</taxon>
        <taxon>Acalypheae</taxon>
        <taxon>Ricinus</taxon>
    </lineage>
</organism>
<reference evidence="2" key="1">
    <citation type="journal article" date="2010" name="Nat. Biotechnol.">
        <title>Draft genome sequence of the oilseed species Ricinus communis.</title>
        <authorList>
            <person name="Chan A.P."/>
            <person name="Crabtree J."/>
            <person name="Zhao Q."/>
            <person name="Lorenzi H."/>
            <person name="Orvis J."/>
            <person name="Puiu D."/>
            <person name="Melake-Berhan A."/>
            <person name="Jones K.M."/>
            <person name="Redman J."/>
            <person name="Chen G."/>
            <person name="Cahoon E.B."/>
            <person name="Gedil M."/>
            <person name="Stanke M."/>
            <person name="Haas B.J."/>
            <person name="Wortman J.R."/>
            <person name="Fraser-Liggett C.M."/>
            <person name="Ravel J."/>
            <person name="Rabinowicz P.D."/>
        </authorList>
    </citation>
    <scope>NUCLEOTIDE SEQUENCE [LARGE SCALE GENOMIC DNA]</scope>
    <source>
        <strain evidence="2">cv. Hale</strain>
    </source>
</reference>
<feature type="non-terminal residue" evidence="1">
    <location>
        <position position="71"/>
    </location>
</feature>
<sequence>MQRGVRGHRLVEGFQVAVAQLLRGRQHLRLDARHFRKAQLMDLLRRHVGGGGRLGLEGIAVRTLRQRPHAH</sequence>